<reference evidence="1" key="2">
    <citation type="journal article" date="2021" name="PeerJ">
        <title>Extensive microbial diversity within the chicken gut microbiome revealed by metagenomics and culture.</title>
        <authorList>
            <person name="Gilroy R."/>
            <person name="Ravi A."/>
            <person name="Getino M."/>
            <person name="Pursley I."/>
            <person name="Horton D.L."/>
            <person name="Alikhan N.F."/>
            <person name="Baker D."/>
            <person name="Gharbi K."/>
            <person name="Hall N."/>
            <person name="Watson M."/>
            <person name="Adriaenssens E.M."/>
            <person name="Foster-Nyarko E."/>
            <person name="Jarju S."/>
            <person name="Secka A."/>
            <person name="Antonio M."/>
            <person name="Oren A."/>
            <person name="Chaudhuri R.R."/>
            <person name="La Ragione R."/>
            <person name="Hildebrand F."/>
            <person name="Pallen M.J."/>
        </authorList>
    </citation>
    <scope>NUCLEOTIDE SEQUENCE</scope>
    <source>
        <strain evidence="1">ChiSjej3B21-11622</strain>
    </source>
</reference>
<protein>
    <submittedName>
        <fullName evidence="1">Uncharacterized protein</fullName>
    </submittedName>
</protein>
<feature type="non-terminal residue" evidence="1">
    <location>
        <position position="53"/>
    </location>
</feature>
<gene>
    <name evidence="1" type="ORF">IAB26_10350</name>
</gene>
<organism evidence="1 2">
    <name type="scientific">Candidatus Limivivens merdigallinarum</name>
    <dbReference type="NCBI Taxonomy" id="2840859"/>
    <lineage>
        <taxon>Bacteria</taxon>
        <taxon>Bacillati</taxon>
        <taxon>Bacillota</taxon>
        <taxon>Clostridia</taxon>
        <taxon>Lachnospirales</taxon>
        <taxon>Lachnospiraceae</taxon>
        <taxon>Lachnospiraceae incertae sedis</taxon>
        <taxon>Candidatus Limivivens</taxon>
    </lineage>
</organism>
<evidence type="ECO:0000313" key="1">
    <source>
        <dbReference type="EMBL" id="HIQ96952.1"/>
    </source>
</evidence>
<dbReference type="AlphaFoldDB" id="A0A9D1D1C7"/>
<sequence>MGTKEILAHLLTVSRDVGNDLYPLIINRWLIILSFRVWSLTFAVDKFVCTDME</sequence>
<dbReference type="EMBL" id="DVFT01000154">
    <property type="protein sequence ID" value="HIQ96952.1"/>
    <property type="molecule type" value="Genomic_DNA"/>
</dbReference>
<dbReference type="Proteomes" id="UP000886886">
    <property type="component" value="Unassembled WGS sequence"/>
</dbReference>
<accession>A0A9D1D1C7</accession>
<evidence type="ECO:0000313" key="2">
    <source>
        <dbReference type="Proteomes" id="UP000886886"/>
    </source>
</evidence>
<comment type="caution">
    <text evidence="1">The sequence shown here is derived from an EMBL/GenBank/DDBJ whole genome shotgun (WGS) entry which is preliminary data.</text>
</comment>
<reference evidence="1" key="1">
    <citation type="submission" date="2020-10" db="EMBL/GenBank/DDBJ databases">
        <authorList>
            <person name="Gilroy R."/>
        </authorList>
    </citation>
    <scope>NUCLEOTIDE SEQUENCE</scope>
    <source>
        <strain evidence="1">ChiSjej3B21-11622</strain>
    </source>
</reference>
<name>A0A9D1D1C7_9FIRM</name>
<proteinExistence type="predicted"/>